<dbReference type="Pfam" id="PF16113">
    <property type="entry name" value="ECH_2"/>
    <property type="match status" value="1"/>
</dbReference>
<comment type="catalytic activity">
    <reaction evidence="1">
        <text>3-hydroxy-2-methylpropanoyl-CoA + H2O = 3-hydroxy-2-methylpropanoate + CoA + H(+)</text>
        <dbReference type="Rhea" id="RHEA:20888"/>
        <dbReference type="ChEBI" id="CHEBI:11805"/>
        <dbReference type="ChEBI" id="CHEBI:15377"/>
        <dbReference type="ChEBI" id="CHEBI:15378"/>
        <dbReference type="ChEBI" id="CHEBI:57287"/>
        <dbReference type="ChEBI" id="CHEBI:57340"/>
        <dbReference type="EC" id="3.1.2.4"/>
    </reaction>
</comment>
<name>A0A1H2TUS2_9RHOB</name>
<dbReference type="STRING" id="564137.SAMN04488238_102180"/>
<proteinExistence type="predicted"/>
<dbReference type="GO" id="GO:0006574">
    <property type="term" value="P:L-valine catabolic process"/>
    <property type="evidence" value="ECO:0007669"/>
    <property type="project" value="TreeGrafter"/>
</dbReference>
<reference evidence="5 6" key="1">
    <citation type="submission" date="2016-10" db="EMBL/GenBank/DDBJ databases">
        <authorList>
            <person name="de Groot N.N."/>
        </authorList>
    </citation>
    <scope>NUCLEOTIDE SEQUENCE [LARGE SCALE GENOMIC DNA]</scope>
    <source>
        <strain evidence="5 6">CGMCC 1.8894</strain>
    </source>
</reference>
<evidence type="ECO:0000256" key="1">
    <source>
        <dbReference type="ARBA" id="ARBA00001709"/>
    </source>
</evidence>
<evidence type="ECO:0000259" key="4">
    <source>
        <dbReference type="Pfam" id="PF16113"/>
    </source>
</evidence>
<sequence length="343" mass="36778">MADVDIRVEGHAGRITLNRPQALNALTHDICTQISDALHRWVTDDAVALVILDAVGTRAFCAGGDIAQIHAAGSAGDFDTARAFWRDEYALNLYLSTYPKPIVSMMQGYVMGGGVGLGCHVRHRVVGESTRISMPECAIGLIPDVGGTYLLARAPGQMGLYLGLTGARMGPGDAIWCGFADHFIPEIAWPGVTAALCETGRLDALYARLTVPPHAQLGDIARTVDAAFSAASVTEVMAELDLNAEDWAVTAHKALQHNSPLSTSLTRAMITARPTTLAAALRQEYRATHRLVKEGDLLEGIRAQIIEKDRSPRWRHGAPYNVTEAEVDAVLAPLGPDELVLTV</sequence>
<evidence type="ECO:0000256" key="2">
    <source>
        <dbReference type="ARBA" id="ARBA00011915"/>
    </source>
</evidence>
<dbReference type="EMBL" id="FNOM01000002">
    <property type="protein sequence ID" value="SDW47517.1"/>
    <property type="molecule type" value="Genomic_DNA"/>
</dbReference>
<dbReference type="AlphaFoldDB" id="A0A1H2TUS2"/>
<dbReference type="Proteomes" id="UP000198539">
    <property type="component" value="Unassembled WGS sequence"/>
</dbReference>
<dbReference type="CDD" id="cd06558">
    <property type="entry name" value="crotonase-like"/>
    <property type="match status" value="1"/>
</dbReference>
<dbReference type="InterPro" id="IPR045004">
    <property type="entry name" value="ECH_dom"/>
</dbReference>
<dbReference type="InterPro" id="IPR029045">
    <property type="entry name" value="ClpP/crotonase-like_dom_sf"/>
</dbReference>
<dbReference type="Gene3D" id="3.90.226.10">
    <property type="entry name" value="2-enoyl-CoA Hydratase, Chain A, domain 1"/>
    <property type="match status" value="1"/>
</dbReference>
<dbReference type="NCBIfam" id="NF004127">
    <property type="entry name" value="PRK05617.1"/>
    <property type="match status" value="1"/>
</dbReference>
<evidence type="ECO:0000313" key="6">
    <source>
        <dbReference type="Proteomes" id="UP000198539"/>
    </source>
</evidence>
<dbReference type="OrthoDB" id="9790967at2"/>
<dbReference type="InterPro" id="IPR032259">
    <property type="entry name" value="HIBYL-CoA-H"/>
</dbReference>
<organism evidence="5 6">
    <name type="scientific">Roseicitreum antarcticum</name>
    <dbReference type="NCBI Taxonomy" id="564137"/>
    <lineage>
        <taxon>Bacteria</taxon>
        <taxon>Pseudomonadati</taxon>
        <taxon>Pseudomonadota</taxon>
        <taxon>Alphaproteobacteria</taxon>
        <taxon>Rhodobacterales</taxon>
        <taxon>Paracoccaceae</taxon>
        <taxon>Roseicitreum</taxon>
    </lineage>
</organism>
<dbReference type="GO" id="GO:0005829">
    <property type="term" value="C:cytosol"/>
    <property type="evidence" value="ECO:0007669"/>
    <property type="project" value="TreeGrafter"/>
</dbReference>
<dbReference type="RefSeq" id="WP_092885719.1">
    <property type="nucleotide sequence ID" value="NZ_CP061498.1"/>
</dbReference>
<dbReference type="EC" id="3.1.2.4" evidence="2"/>
<gene>
    <name evidence="5" type="ORF">SAMN04488238_102180</name>
</gene>
<accession>A0A1H2TUS2</accession>
<dbReference type="PANTHER" id="PTHR43176:SF3">
    <property type="entry name" value="3-HYDROXYISOBUTYRYL-COA HYDROLASE, MITOCHONDRIAL"/>
    <property type="match status" value="1"/>
</dbReference>
<dbReference type="GO" id="GO:0003860">
    <property type="term" value="F:3-hydroxyisobutyryl-CoA hydrolase activity"/>
    <property type="evidence" value="ECO:0007669"/>
    <property type="project" value="UniProtKB-EC"/>
</dbReference>
<keyword evidence="6" id="KW-1185">Reference proteome</keyword>
<dbReference type="SUPFAM" id="SSF52096">
    <property type="entry name" value="ClpP/crotonase"/>
    <property type="match status" value="1"/>
</dbReference>
<protein>
    <recommendedName>
        <fullName evidence="2">3-hydroxyisobutyryl-CoA hydrolase</fullName>
        <ecNumber evidence="2">3.1.2.4</ecNumber>
    </recommendedName>
</protein>
<dbReference type="PANTHER" id="PTHR43176">
    <property type="entry name" value="3-HYDROXYISOBUTYRYL-COA HYDROLASE-RELATED"/>
    <property type="match status" value="1"/>
</dbReference>
<evidence type="ECO:0000256" key="3">
    <source>
        <dbReference type="ARBA" id="ARBA00022801"/>
    </source>
</evidence>
<keyword evidence="3" id="KW-0378">Hydrolase</keyword>
<evidence type="ECO:0000313" key="5">
    <source>
        <dbReference type="EMBL" id="SDW47517.1"/>
    </source>
</evidence>
<feature type="domain" description="Enoyl-CoA hydratase/isomerase" evidence="4">
    <location>
        <begin position="13"/>
        <end position="330"/>
    </location>
</feature>